<dbReference type="RefSeq" id="WP_167940525.1">
    <property type="nucleotide sequence ID" value="NZ_JAATJA010000001.1"/>
</dbReference>
<keyword evidence="3" id="KW-1185">Reference proteome</keyword>
<evidence type="ECO:0000313" key="2">
    <source>
        <dbReference type="EMBL" id="NJB67471.1"/>
    </source>
</evidence>
<keyword evidence="2" id="KW-0808">Transferase</keyword>
<dbReference type="InterPro" id="IPR050194">
    <property type="entry name" value="Glycosyltransferase_grp1"/>
</dbReference>
<dbReference type="PANTHER" id="PTHR45947:SF3">
    <property type="entry name" value="SULFOQUINOVOSYL TRANSFERASE SQD2"/>
    <property type="match status" value="1"/>
</dbReference>
<dbReference type="Pfam" id="PF13692">
    <property type="entry name" value="Glyco_trans_1_4"/>
    <property type="match status" value="1"/>
</dbReference>
<proteinExistence type="predicted"/>
<name>A0A846QGW5_9BACT</name>
<dbReference type="EMBL" id="JAATJA010000001">
    <property type="protein sequence ID" value="NJB67471.1"/>
    <property type="molecule type" value="Genomic_DNA"/>
</dbReference>
<comment type="caution">
    <text evidence="2">The sequence shown here is derived from an EMBL/GenBank/DDBJ whole genome shotgun (WGS) entry which is preliminary data.</text>
</comment>
<dbReference type="Gene3D" id="3.40.50.2000">
    <property type="entry name" value="Glycogen Phosphorylase B"/>
    <property type="match status" value="2"/>
</dbReference>
<evidence type="ECO:0000259" key="1">
    <source>
        <dbReference type="Pfam" id="PF13439"/>
    </source>
</evidence>
<feature type="domain" description="Glycosyltransferase subfamily 4-like N-terminal" evidence="1">
    <location>
        <begin position="18"/>
        <end position="168"/>
    </location>
</feature>
<protein>
    <submittedName>
        <fullName evidence="2">Glycosyltransferase involved in cell wall biosynthesis</fullName>
    </submittedName>
</protein>
<sequence>MRIIQVVNVRWFNATSWYALFLSRLLMDAGHEVLVLALDGTETHAKALAWGLPVRTMPLNTANPLTITRLMRDISRLVDEFRPDVVNCHRGESFVLWGLLRTLSSRFRLVRTRGDQRLPRNNMPNRWLHATCADAVVSTNSVMHRHFLNTFGIPEKRLHLILGGVDRDVFAFTQKGRMTVRDRYGFDNSHHVIGLLGRFDEVKGQRELIEAVAAARKAGAQHLRLMLIGFETATSEAEVRGWIGHAEVDDITVITGKCPDVAACISACDVGVVASKWSETIARAALEFMSCGVPLVGTTVGVMPDLLDDEAMFPPADVPALAAMLTRTATDADFLSRIAARQAERIATLSGRDFLERTLAVYGGES</sequence>
<dbReference type="Pfam" id="PF13439">
    <property type="entry name" value="Glyco_transf_4"/>
    <property type="match status" value="1"/>
</dbReference>
<organism evidence="2 3">
    <name type="scientific">Desulfobaculum xiamenense</name>
    <dbReference type="NCBI Taxonomy" id="995050"/>
    <lineage>
        <taxon>Bacteria</taxon>
        <taxon>Pseudomonadati</taxon>
        <taxon>Thermodesulfobacteriota</taxon>
        <taxon>Desulfovibrionia</taxon>
        <taxon>Desulfovibrionales</taxon>
        <taxon>Desulfovibrionaceae</taxon>
        <taxon>Desulfobaculum</taxon>
    </lineage>
</organism>
<dbReference type="AlphaFoldDB" id="A0A846QGW5"/>
<dbReference type="Proteomes" id="UP000580856">
    <property type="component" value="Unassembled WGS sequence"/>
</dbReference>
<gene>
    <name evidence="2" type="ORF">GGQ74_001111</name>
</gene>
<dbReference type="CDD" id="cd03801">
    <property type="entry name" value="GT4_PimA-like"/>
    <property type="match status" value="1"/>
</dbReference>
<accession>A0A846QGW5</accession>
<reference evidence="2 3" key="1">
    <citation type="submission" date="2020-03" db="EMBL/GenBank/DDBJ databases">
        <title>Genomic Encyclopedia of Type Strains, Phase IV (KMG-IV): sequencing the most valuable type-strain genomes for metagenomic binning, comparative biology and taxonomic classification.</title>
        <authorList>
            <person name="Goeker M."/>
        </authorList>
    </citation>
    <scope>NUCLEOTIDE SEQUENCE [LARGE SCALE GENOMIC DNA]</scope>
    <source>
        <strain evidence="2 3">DSM 24233</strain>
    </source>
</reference>
<dbReference type="SUPFAM" id="SSF53756">
    <property type="entry name" value="UDP-Glycosyltransferase/glycogen phosphorylase"/>
    <property type="match status" value="1"/>
</dbReference>
<dbReference type="PANTHER" id="PTHR45947">
    <property type="entry name" value="SULFOQUINOVOSYL TRANSFERASE SQD2"/>
    <property type="match status" value="1"/>
</dbReference>
<dbReference type="InterPro" id="IPR028098">
    <property type="entry name" value="Glyco_trans_4-like_N"/>
</dbReference>
<dbReference type="GO" id="GO:0016757">
    <property type="term" value="F:glycosyltransferase activity"/>
    <property type="evidence" value="ECO:0007669"/>
    <property type="project" value="UniProtKB-ARBA"/>
</dbReference>
<evidence type="ECO:0000313" key="3">
    <source>
        <dbReference type="Proteomes" id="UP000580856"/>
    </source>
</evidence>